<dbReference type="SMART" id="SM00174">
    <property type="entry name" value="RHO"/>
    <property type="match status" value="1"/>
</dbReference>
<keyword evidence="4" id="KW-1185">Reference proteome</keyword>
<dbReference type="STRING" id="1230905.A0A1G4KDN8"/>
<proteinExistence type="predicted"/>
<dbReference type="EMBL" id="LT598468">
    <property type="protein sequence ID" value="SCV02624.1"/>
    <property type="molecule type" value="Genomic_DNA"/>
</dbReference>
<dbReference type="InterPro" id="IPR005225">
    <property type="entry name" value="Small_GTP-bd"/>
</dbReference>
<evidence type="ECO:0000313" key="3">
    <source>
        <dbReference type="EMBL" id="SCV02624.1"/>
    </source>
</evidence>
<dbReference type="PIRSF" id="PIRSF037527">
    <property type="entry name" value="Small_GTPase_Tem1"/>
    <property type="match status" value="1"/>
</dbReference>
<dbReference type="Gene3D" id="3.40.50.300">
    <property type="entry name" value="P-loop containing nucleotide triphosphate hydrolases"/>
    <property type="match status" value="1"/>
</dbReference>
<dbReference type="InterPro" id="IPR001806">
    <property type="entry name" value="Small_GTPase"/>
</dbReference>
<name>A0A1G4KDN8_9SACH</name>
<dbReference type="Pfam" id="PF00071">
    <property type="entry name" value="Ras"/>
    <property type="match status" value="1"/>
</dbReference>
<dbReference type="SMART" id="SM00173">
    <property type="entry name" value="RAS"/>
    <property type="match status" value="1"/>
</dbReference>
<keyword evidence="1" id="KW-0547">Nucleotide-binding</keyword>
<reference evidence="4" key="1">
    <citation type="submission" date="2016-03" db="EMBL/GenBank/DDBJ databases">
        <authorList>
            <person name="Devillers H."/>
        </authorList>
    </citation>
    <scope>NUCLEOTIDE SEQUENCE [LARGE SCALE GENOMIC DNA]</scope>
</reference>
<dbReference type="Proteomes" id="UP000191024">
    <property type="component" value="Chromosome H"/>
</dbReference>
<dbReference type="PANTHER" id="PTHR47978">
    <property type="match status" value="1"/>
</dbReference>
<organism evidence="3 4">
    <name type="scientific">Lachancea mirantina</name>
    <dbReference type="NCBI Taxonomy" id="1230905"/>
    <lineage>
        <taxon>Eukaryota</taxon>
        <taxon>Fungi</taxon>
        <taxon>Dikarya</taxon>
        <taxon>Ascomycota</taxon>
        <taxon>Saccharomycotina</taxon>
        <taxon>Saccharomycetes</taxon>
        <taxon>Saccharomycetales</taxon>
        <taxon>Saccharomycetaceae</taxon>
        <taxon>Lachancea</taxon>
    </lineage>
</organism>
<dbReference type="PROSITE" id="PS51419">
    <property type="entry name" value="RAB"/>
    <property type="match status" value="1"/>
</dbReference>
<evidence type="ECO:0000313" key="4">
    <source>
        <dbReference type="Proteomes" id="UP000191024"/>
    </source>
</evidence>
<dbReference type="SUPFAM" id="SSF52540">
    <property type="entry name" value="P-loop containing nucleoside triphosphate hydrolases"/>
    <property type="match status" value="1"/>
</dbReference>
<dbReference type="InterPro" id="IPR027417">
    <property type="entry name" value="P-loop_NTPase"/>
</dbReference>
<feature type="region of interest" description="Disordered" evidence="2">
    <location>
        <begin position="212"/>
        <end position="233"/>
    </location>
</feature>
<sequence>MSTNEANVPTLPQPKNTFTIKVGLIGDAQVGKTSLMVKYVENVFDEEYTQTLGVNCLDKKIKLGSADIVFYIMDLGGQREFINMLPLASEGARAIIFLFDLTRPETLKSIKEWHRQATGFNEMAVPLLVGTKYDLFVNFDPEYQVQVSKQSMRYAQAMDAPLIFCSTSHSINIQKIFKVIIAKLYNLTMRASEIKQIGDPLLIYKHLGSKRRFSENPSSRNSSSRTPSPHRSP</sequence>
<feature type="compositionally biased region" description="Low complexity" evidence="2">
    <location>
        <begin position="215"/>
        <end position="233"/>
    </location>
</feature>
<gene>
    <name evidence="3" type="ORF">LAMI_0H01266G</name>
</gene>
<dbReference type="NCBIfam" id="TIGR00231">
    <property type="entry name" value="small_GTP"/>
    <property type="match status" value="1"/>
</dbReference>
<dbReference type="GO" id="GO:0005525">
    <property type="term" value="F:GTP binding"/>
    <property type="evidence" value="ECO:0007669"/>
    <property type="project" value="InterPro"/>
</dbReference>
<dbReference type="SMART" id="SM00175">
    <property type="entry name" value="RAB"/>
    <property type="match status" value="1"/>
</dbReference>
<dbReference type="AlphaFoldDB" id="A0A1G4KDN8"/>
<dbReference type="InterPro" id="IPR017231">
    <property type="entry name" value="Small_GTPase_Tem1/Spg1"/>
</dbReference>
<evidence type="ECO:0000256" key="2">
    <source>
        <dbReference type="SAM" id="MobiDB-lite"/>
    </source>
</evidence>
<dbReference type="GO" id="GO:0003924">
    <property type="term" value="F:GTPase activity"/>
    <property type="evidence" value="ECO:0007669"/>
    <property type="project" value="InterPro"/>
</dbReference>
<accession>A0A1G4KDN8</accession>
<dbReference type="PRINTS" id="PR00449">
    <property type="entry name" value="RASTRNSFRMNG"/>
</dbReference>
<protein>
    <submittedName>
        <fullName evidence="3">LAMI_0H01266g1_1</fullName>
    </submittedName>
</protein>
<dbReference type="OrthoDB" id="6585768at2759"/>
<evidence type="ECO:0000256" key="1">
    <source>
        <dbReference type="ARBA" id="ARBA00022741"/>
    </source>
</evidence>